<gene>
    <name evidence="2" type="ORF">CFX1CAM_1494</name>
</gene>
<reference evidence="3" key="1">
    <citation type="submission" date="2017-05" db="EMBL/GenBank/DDBJ databases">
        <authorList>
            <person name="Kirkegaard R."/>
            <person name="Mcilroy J S."/>
        </authorList>
    </citation>
    <scope>NUCLEOTIDE SEQUENCE [LARGE SCALE GENOMIC DNA]</scope>
</reference>
<dbReference type="EMBL" id="LT859958">
    <property type="protein sequence ID" value="SMX54559.1"/>
    <property type="molecule type" value="Genomic_DNA"/>
</dbReference>
<proteinExistence type="predicted"/>
<dbReference type="AlphaFoldDB" id="A0A1Y6K7I7"/>
<evidence type="ECO:0000259" key="1">
    <source>
        <dbReference type="Pfam" id="PF12773"/>
    </source>
</evidence>
<name>A0A1Y6K7I7_9CHLR</name>
<feature type="domain" description="DZANK-type" evidence="1">
    <location>
        <begin position="145"/>
        <end position="191"/>
    </location>
</feature>
<dbReference type="OrthoDB" id="162504at2"/>
<organism evidence="2 3">
    <name type="scientific">Candidatus Brevifilum fermentans</name>
    <dbReference type="NCBI Taxonomy" id="1986204"/>
    <lineage>
        <taxon>Bacteria</taxon>
        <taxon>Bacillati</taxon>
        <taxon>Chloroflexota</taxon>
        <taxon>Anaerolineae</taxon>
        <taxon>Anaerolineales</taxon>
        <taxon>Anaerolineaceae</taxon>
        <taxon>Candidatus Brevifilum</taxon>
    </lineage>
</organism>
<dbReference type="KEGG" id="abat:CFX1CAM_1494"/>
<dbReference type="InterPro" id="IPR025874">
    <property type="entry name" value="DZR"/>
</dbReference>
<sequence length="199" mass="21829">MPITRIYHGDINPSDIARDLIAYYHRGAYQVQQIGRDPQIALQIATRQFQRSGGKTALTITIHRVDDGISVQVGKQAWMGVAASLGETALRAIRNPFSLIGRLDDIAQDIESLQLSEEVWEVIERTLQQHGLGKDLSDRLKRYVCPYCNTANPPGESRCIACGAPLGDIQPIACLNCGFIVSSLDRICPNCQNPLPSGS</sequence>
<dbReference type="Pfam" id="PF12773">
    <property type="entry name" value="DZR"/>
    <property type="match status" value="1"/>
</dbReference>
<dbReference type="RefSeq" id="WP_087862393.1">
    <property type="nucleotide sequence ID" value="NZ_LT859958.1"/>
</dbReference>
<evidence type="ECO:0000313" key="3">
    <source>
        <dbReference type="Proteomes" id="UP000195514"/>
    </source>
</evidence>
<keyword evidence="3" id="KW-1185">Reference proteome</keyword>
<accession>A0A1Y6K7I7</accession>
<dbReference type="Proteomes" id="UP000195514">
    <property type="component" value="Chromosome I"/>
</dbReference>
<evidence type="ECO:0000313" key="2">
    <source>
        <dbReference type="EMBL" id="SMX54559.1"/>
    </source>
</evidence>
<protein>
    <recommendedName>
        <fullName evidence="1">DZANK-type domain-containing protein</fullName>
    </recommendedName>
</protein>